<dbReference type="PROSITE" id="PS51192">
    <property type="entry name" value="HELICASE_ATP_BIND_1"/>
    <property type="match status" value="1"/>
</dbReference>
<feature type="compositionally biased region" description="Acidic residues" evidence="11">
    <location>
        <begin position="632"/>
        <end position="658"/>
    </location>
</feature>
<dbReference type="Pfam" id="PF04408">
    <property type="entry name" value="WHD_HA2"/>
    <property type="match status" value="1"/>
</dbReference>
<evidence type="ECO:0000259" key="13">
    <source>
        <dbReference type="PROSITE" id="PS51194"/>
    </source>
</evidence>
<dbReference type="GO" id="GO:0000462">
    <property type="term" value="P:maturation of SSU-rRNA from tricistronic rRNA transcript (SSU-rRNA, 5.8S rRNA, LSU-rRNA)"/>
    <property type="evidence" value="ECO:0007669"/>
    <property type="project" value="TreeGrafter"/>
</dbReference>
<dbReference type="InterPro" id="IPR014001">
    <property type="entry name" value="Helicase_ATP-bd"/>
</dbReference>
<dbReference type="Proteomes" id="UP000193411">
    <property type="component" value="Unassembled WGS sequence"/>
</dbReference>
<feature type="compositionally biased region" description="Basic and acidic residues" evidence="11">
    <location>
        <begin position="907"/>
        <end position="916"/>
    </location>
</feature>
<feature type="compositionally biased region" description="Acidic residues" evidence="11">
    <location>
        <begin position="917"/>
        <end position="929"/>
    </location>
</feature>
<comment type="similarity">
    <text evidence="2">Belongs to the DEAD box helicase family. DEAH subfamily.</text>
</comment>
<dbReference type="OrthoDB" id="10253254at2759"/>
<keyword evidence="6" id="KW-0347">Helicase</keyword>
<comment type="subcellular location">
    <subcellularLocation>
        <location evidence="1">Nucleus</location>
        <location evidence="1">Nucleolus</location>
    </subcellularLocation>
</comment>
<dbReference type="GO" id="GO:0005730">
    <property type="term" value="C:nucleolus"/>
    <property type="evidence" value="ECO:0007669"/>
    <property type="project" value="UniProtKB-SubCell"/>
</dbReference>
<accession>A0A1Y2HNK1</accession>
<dbReference type="InterPro" id="IPR002464">
    <property type="entry name" value="DNA/RNA_helicase_DEAH_CS"/>
</dbReference>
<keyword evidence="9" id="KW-0539">Nucleus</keyword>
<feature type="region of interest" description="Disordered" evidence="11">
    <location>
        <begin position="899"/>
        <end position="931"/>
    </location>
</feature>
<comment type="catalytic activity">
    <reaction evidence="10">
        <text>ATP + H2O = ADP + phosphate + H(+)</text>
        <dbReference type="Rhea" id="RHEA:13065"/>
        <dbReference type="ChEBI" id="CHEBI:15377"/>
        <dbReference type="ChEBI" id="CHEBI:15378"/>
        <dbReference type="ChEBI" id="CHEBI:30616"/>
        <dbReference type="ChEBI" id="CHEBI:43474"/>
        <dbReference type="ChEBI" id="CHEBI:456216"/>
        <dbReference type="EC" id="3.6.4.13"/>
    </reaction>
</comment>
<dbReference type="EC" id="3.6.4.13" evidence="3"/>
<feature type="region of interest" description="Disordered" evidence="11">
    <location>
        <begin position="540"/>
        <end position="573"/>
    </location>
</feature>
<dbReference type="PANTHER" id="PTHR18934">
    <property type="entry name" value="ATP-DEPENDENT RNA HELICASE"/>
    <property type="match status" value="1"/>
</dbReference>
<evidence type="ECO:0000256" key="10">
    <source>
        <dbReference type="ARBA" id="ARBA00047984"/>
    </source>
</evidence>
<evidence type="ECO:0000313" key="14">
    <source>
        <dbReference type="EMBL" id="ORZ36165.1"/>
    </source>
</evidence>
<dbReference type="GO" id="GO:0016787">
    <property type="term" value="F:hydrolase activity"/>
    <property type="evidence" value="ECO:0007669"/>
    <property type="project" value="UniProtKB-KW"/>
</dbReference>
<keyword evidence="8" id="KW-0694">RNA-binding</keyword>
<dbReference type="SUPFAM" id="SSF52540">
    <property type="entry name" value="P-loop containing nucleoside triphosphate hydrolases"/>
    <property type="match status" value="1"/>
</dbReference>
<feature type="region of interest" description="Disordered" evidence="11">
    <location>
        <begin position="592"/>
        <end position="679"/>
    </location>
</feature>
<evidence type="ECO:0000256" key="1">
    <source>
        <dbReference type="ARBA" id="ARBA00004604"/>
    </source>
</evidence>
<evidence type="ECO:0000256" key="3">
    <source>
        <dbReference type="ARBA" id="ARBA00012552"/>
    </source>
</evidence>
<dbReference type="Gene3D" id="3.40.50.300">
    <property type="entry name" value="P-loop containing nucleotide triphosphate hydrolases"/>
    <property type="match status" value="3"/>
</dbReference>
<feature type="region of interest" description="Disordered" evidence="11">
    <location>
        <begin position="138"/>
        <end position="167"/>
    </location>
</feature>
<dbReference type="Pfam" id="PF21010">
    <property type="entry name" value="HA2_C"/>
    <property type="match status" value="1"/>
</dbReference>
<keyword evidence="5 14" id="KW-0378">Hydrolase</keyword>
<evidence type="ECO:0000256" key="9">
    <source>
        <dbReference type="ARBA" id="ARBA00023242"/>
    </source>
</evidence>
<dbReference type="SMART" id="SM00490">
    <property type="entry name" value="HELICc"/>
    <property type="match status" value="1"/>
</dbReference>
<feature type="region of interest" description="Disordered" evidence="11">
    <location>
        <begin position="185"/>
        <end position="231"/>
    </location>
</feature>
<dbReference type="InterPro" id="IPR001650">
    <property type="entry name" value="Helicase_C-like"/>
</dbReference>
<dbReference type="Pfam" id="PF00270">
    <property type="entry name" value="DEAD"/>
    <property type="match status" value="1"/>
</dbReference>
<evidence type="ECO:0000256" key="6">
    <source>
        <dbReference type="ARBA" id="ARBA00022806"/>
    </source>
</evidence>
<dbReference type="CDD" id="cd17982">
    <property type="entry name" value="DEXHc_DHX37"/>
    <property type="match status" value="1"/>
</dbReference>
<dbReference type="PANTHER" id="PTHR18934:SF99">
    <property type="entry name" value="ATP-DEPENDENT RNA HELICASE DHX37-RELATED"/>
    <property type="match status" value="1"/>
</dbReference>
<dbReference type="Pfam" id="PF23362">
    <property type="entry name" value="DHX37_C"/>
    <property type="match status" value="1"/>
</dbReference>
<dbReference type="AlphaFoldDB" id="A0A1Y2HNK1"/>
<dbReference type="Gene3D" id="1.20.120.1080">
    <property type="match status" value="1"/>
</dbReference>
<name>A0A1Y2HNK1_9FUNG</name>
<keyword evidence="7" id="KW-0067">ATP-binding</keyword>
<dbReference type="GO" id="GO:1990904">
    <property type="term" value="C:ribonucleoprotein complex"/>
    <property type="evidence" value="ECO:0007669"/>
    <property type="project" value="UniProtKB-ARBA"/>
</dbReference>
<proteinExistence type="inferred from homology"/>
<dbReference type="FunFam" id="3.40.50.300:FF:003770">
    <property type="entry name" value="ATP-dependent RNA helicase DHR1, putative"/>
    <property type="match status" value="1"/>
</dbReference>
<dbReference type="FunFam" id="3.40.50.300:FF:000637">
    <property type="entry name" value="ATP-dependent RNA helicase DHX37/DHR1"/>
    <property type="match status" value="1"/>
</dbReference>
<dbReference type="InterPro" id="IPR027417">
    <property type="entry name" value="P-loop_NTPase"/>
</dbReference>
<feature type="region of interest" description="Disordered" evidence="11">
    <location>
        <begin position="1"/>
        <end position="26"/>
    </location>
</feature>
<reference evidence="14 15" key="1">
    <citation type="submission" date="2016-07" db="EMBL/GenBank/DDBJ databases">
        <title>Pervasive Adenine N6-methylation of Active Genes in Fungi.</title>
        <authorList>
            <consortium name="DOE Joint Genome Institute"/>
            <person name="Mondo S.J."/>
            <person name="Dannebaum R.O."/>
            <person name="Kuo R.C."/>
            <person name="Labutti K."/>
            <person name="Haridas S."/>
            <person name="Kuo A."/>
            <person name="Salamov A."/>
            <person name="Ahrendt S.R."/>
            <person name="Lipzen A."/>
            <person name="Sullivan W."/>
            <person name="Andreopoulos W.B."/>
            <person name="Clum A."/>
            <person name="Lindquist E."/>
            <person name="Daum C."/>
            <person name="Ramamoorthy G.K."/>
            <person name="Gryganskyi A."/>
            <person name="Culley D."/>
            <person name="Magnuson J.K."/>
            <person name="James T.Y."/>
            <person name="O'Malley M.A."/>
            <person name="Stajich J.E."/>
            <person name="Spatafora J.W."/>
            <person name="Visel A."/>
            <person name="Grigoriev I.V."/>
        </authorList>
    </citation>
    <scope>NUCLEOTIDE SEQUENCE [LARGE SCALE GENOMIC DNA]</scope>
    <source>
        <strain evidence="14 15">PL171</strain>
    </source>
</reference>
<gene>
    <name evidence="14" type="ORF">BCR44DRAFT_40776</name>
</gene>
<protein>
    <recommendedName>
        <fullName evidence="3">RNA helicase</fullName>
        <ecNumber evidence="3">3.6.4.13</ecNumber>
    </recommendedName>
</protein>
<evidence type="ECO:0000256" key="7">
    <source>
        <dbReference type="ARBA" id="ARBA00022840"/>
    </source>
</evidence>
<dbReference type="Pfam" id="PF07717">
    <property type="entry name" value="OB_NTP_bind"/>
    <property type="match status" value="1"/>
</dbReference>
<feature type="compositionally biased region" description="Polar residues" evidence="11">
    <location>
        <begin position="156"/>
        <end position="167"/>
    </location>
</feature>
<dbReference type="InterPro" id="IPR011545">
    <property type="entry name" value="DEAD/DEAH_box_helicase_dom"/>
</dbReference>
<dbReference type="Pfam" id="PF00271">
    <property type="entry name" value="Helicase_C"/>
    <property type="match status" value="1"/>
</dbReference>
<organism evidence="14 15">
    <name type="scientific">Catenaria anguillulae PL171</name>
    <dbReference type="NCBI Taxonomy" id="765915"/>
    <lineage>
        <taxon>Eukaryota</taxon>
        <taxon>Fungi</taxon>
        <taxon>Fungi incertae sedis</taxon>
        <taxon>Blastocladiomycota</taxon>
        <taxon>Blastocladiomycetes</taxon>
        <taxon>Blastocladiales</taxon>
        <taxon>Catenariaceae</taxon>
        <taxon>Catenaria</taxon>
    </lineage>
</organism>
<keyword evidence="4" id="KW-0547">Nucleotide-binding</keyword>
<dbReference type="STRING" id="765915.A0A1Y2HNK1"/>
<dbReference type="InterPro" id="IPR011709">
    <property type="entry name" value="DEAD-box_helicase_OB_fold"/>
</dbReference>
<comment type="caution">
    <text evidence="14">The sequence shown here is derived from an EMBL/GenBank/DDBJ whole genome shotgun (WGS) entry which is preliminary data.</text>
</comment>
<dbReference type="CDD" id="cd18791">
    <property type="entry name" value="SF2_C_RHA"/>
    <property type="match status" value="1"/>
</dbReference>
<dbReference type="InterPro" id="IPR048333">
    <property type="entry name" value="HA2_WH"/>
</dbReference>
<sequence length="1264" mass="139463">MGKNRVRFNERARAAKKGQKPVAAEVPEYDPNAAILDPTVLAKVSEVSKPKDEPLPEGMSKKKRKRFEQFVAKKEKKEERVQLLEKLSTSSFDHQLLQSSARLGTAKLSKKEALSRALLEEKMGLTPSVDLYVHRKHEAKQAEDAAEDAMDVDFAPSSSSRSAVQTVDFSGPGVKSIVSLGASANSSDLDEVTDAPPSKKRKKNKKRKSETPDEPALAAGSSCRIDDSDSDMEPIPVISGGSTKQKVYVIPDRDPAIAEARMNLPVVQEEDRVMETINSNSVTVLCGETGSGKTTQVPQFLYEAGFSHAESDFPGLIGVTQPRRVAAVSMSQRVGQELNRIDHVSYQIRFEKTTNPNTRIHFMTDGVLLKEVSQDLLLSKYSVMIVDEAHERNMNTDILIGVLSRVVTLRETLSKEWAAKKATAERLGTPFSDPRVTPLKLIIMSATLRVSDFTLNTRLFPMPPPVINVQARQFPVTVHFNRRTPDNHILEAYKKVCKIHKRLPPGGILVFMTGQNEIYDLVNRLKKKFPAKEAAAVEVEPVTGSAKGKRGKKGKAVQPPSKVAIVHDEPKDDASATLEDRMAEMDTGLVRRATVSSEARAVESQSKRGDTVQLKPTEGLSAPSPASAAGTEAEEDLEEFLLSEDEDDMDADLDDDFDPAERDDYADGDSDDDDDEPAAPLHVLPLYSLLSTDQQMRVFDKVPEGHRLCVVATNVAETSLTIPGIRYVVDCGKVKEKVYDSSTSIQNFVVNWTSKASADQRAGRAGRTGPGHCYRLFSSAVYEHQFQQFSDPEVLRMPIEGVVLQLKAMNIDNVINFPFPTPPNRSDLAKAEKMLQSLGALDANGKVTPVGVKMSQLPIHPRFAKMLLLGMQGGLIEYAIAVVAALSVGEMFVSMTELQRAAQEEGDGSKKPPEAKSEEEEEGKDDGAEEGQGAKEMLMAKVINKFAGPKRTSDALFYLNLVGAFEYAGGSPQFCQQNHLRLKAMLEIRALRKQLTAMVQTINPSLTVTMNPRMAPPSETQTILLRQLLLAGFADHLAIPHPNPPILYGNGPKRVFFQTMLNDQPTCIERTSLLASHRPEALVFTHLQQGTSFVWMKCVTAVDLEWVASVCKPMCVFGKPMEIPPPKYDAKSDTIMANVVPTIGTHAWELPMTVMPLTKAPAVYLWFARFLLEGIILPALKPLAPHFSTQPQCLTKETYRGQKKVVELSQQLIGKHVHSKSALLKQWAVNPRYLLDAVLLWVNPEVADQVRAQWPPTKKPLKFV</sequence>
<dbReference type="GO" id="GO:0005524">
    <property type="term" value="F:ATP binding"/>
    <property type="evidence" value="ECO:0007669"/>
    <property type="project" value="UniProtKB-KW"/>
</dbReference>
<dbReference type="EMBL" id="MCFL01000018">
    <property type="protein sequence ID" value="ORZ36165.1"/>
    <property type="molecule type" value="Genomic_DNA"/>
</dbReference>
<dbReference type="InterPro" id="IPR007502">
    <property type="entry name" value="Helicase-assoc_dom"/>
</dbReference>
<feature type="domain" description="Helicase C-terminal" evidence="13">
    <location>
        <begin position="636"/>
        <end position="810"/>
    </location>
</feature>
<dbReference type="PROSITE" id="PS51194">
    <property type="entry name" value="HELICASE_CTER"/>
    <property type="match status" value="1"/>
</dbReference>
<dbReference type="GO" id="GO:0003723">
    <property type="term" value="F:RNA binding"/>
    <property type="evidence" value="ECO:0007669"/>
    <property type="project" value="UniProtKB-KW"/>
</dbReference>
<evidence type="ECO:0000256" key="5">
    <source>
        <dbReference type="ARBA" id="ARBA00022801"/>
    </source>
</evidence>
<dbReference type="SMART" id="SM00487">
    <property type="entry name" value="DEXDc"/>
    <property type="match status" value="1"/>
</dbReference>
<keyword evidence="15" id="KW-1185">Reference proteome</keyword>
<feature type="compositionally biased region" description="Basic residues" evidence="11">
    <location>
        <begin position="198"/>
        <end position="208"/>
    </location>
</feature>
<evidence type="ECO:0000256" key="4">
    <source>
        <dbReference type="ARBA" id="ARBA00022741"/>
    </source>
</evidence>
<evidence type="ECO:0000256" key="11">
    <source>
        <dbReference type="SAM" id="MobiDB-lite"/>
    </source>
</evidence>
<dbReference type="SMART" id="SM00847">
    <property type="entry name" value="HA2"/>
    <property type="match status" value="1"/>
</dbReference>
<feature type="compositionally biased region" description="Acidic residues" evidence="11">
    <location>
        <begin position="666"/>
        <end position="677"/>
    </location>
</feature>
<evidence type="ECO:0000256" key="2">
    <source>
        <dbReference type="ARBA" id="ARBA00008792"/>
    </source>
</evidence>
<dbReference type="PROSITE" id="PS00690">
    <property type="entry name" value="DEAH_ATP_HELICASE"/>
    <property type="match status" value="1"/>
</dbReference>
<evidence type="ECO:0000259" key="12">
    <source>
        <dbReference type="PROSITE" id="PS51192"/>
    </source>
</evidence>
<dbReference type="GO" id="GO:0003724">
    <property type="term" value="F:RNA helicase activity"/>
    <property type="evidence" value="ECO:0007669"/>
    <property type="project" value="UniProtKB-EC"/>
</dbReference>
<evidence type="ECO:0000313" key="15">
    <source>
        <dbReference type="Proteomes" id="UP000193411"/>
    </source>
</evidence>
<feature type="domain" description="Helicase ATP-binding" evidence="12">
    <location>
        <begin position="274"/>
        <end position="466"/>
    </location>
</feature>
<evidence type="ECO:0000256" key="8">
    <source>
        <dbReference type="ARBA" id="ARBA00022884"/>
    </source>
</evidence>
<dbReference type="InterPro" id="IPR056371">
    <property type="entry name" value="DHX37-like_C"/>
</dbReference>